<keyword evidence="3" id="KW-1185">Reference proteome</keyword>
<sequence length="121" mass="13454">MKKFTLFLLIGFLSWGLQAQSEFSKPLSGIDWVKIETKSNIMVKTHDKNEMLIKISDPKPKREKAQGLKLLGASGTDNTNIGFNVAQAGNNLIVENIRKNQEAEIYLPKSRTLPLPTLGEG</sequence>
<feature type="chain" id="PRO_5046132873" evidence="1">
    <location>
        <begin position="20"/>
        <end position="121"/>
    </location>
</feature>
<dbReference type="RefSeq" id="WP_260573043.1">
    <property type="nucleotide sequence ID" value="NZ_CP104205.1"/>
</dbReference>
<accession>A0ABY5YAP9</accession>
<evidence type="ECO:0000313" key="3">
    <source>
        <dbReference type="Proteomes" id="UP001059209"/>
    </source>
</evidence>
<dbReference type="Proteomes" id="UP001059209">
    <property type="component" value="Chromosome"/>
</dbReference>
<protein>
    <submittedName>
        <fullName evidence="2">Uncharacterized protein</fullName>
    </submittedName>
</protein>
<keyword evidence="1" id="KW-0732">Signal</keyword>
<dbReference type="EMBL" id="CP104205">
    <property type="protein sequence ID" value="UWX55190.1"/>
    <property type="molecule type" value="Genomic_DNA"/>
</dbReference>
<evidence type="ECO:0000313" key="2">
    <source>
        <dbReference type="EMBL" id="UWX55190.1"/>
    </source>
</evidence>
<gene>
    <name evidence="2" type="ORF">NYZ99_00710</name>
</gene>
<organism evidence="2 3">
    <name type="scientific">Maribacter litopenaei</name>
    <dbReference type="NCBI Taxonomy" id="2976127"/>
    <lineage>
        <taxon>Bacteria</taxon>
        <taxon>Pseudomonadati</taxon>
        <taxon>Bacteroidota</taxon>
        <taxon>Flavobacteriia</taxon>
        <taxon>Flavobacteriales</taxon>
        <taxon>Flavobacteriaceae</taxon>
        <taxon>Maribacter</taxon>
    </lineage>
</organism>
<feature type="signal peptide" evidence="1">
    <location>
        <begin position="1"/>
        <end position="19"/>
    </location>
</feature>
<reference evidence="2" key="1">
    <citation type="submission" date="2022-09" db="EMBL/GenBank/DDBJ databases">
        <title>Maribacter litopenaei sp. nov., isolated from the intestinal tract of the Pacific White Shrimp, Litopenaeus vannamei.</title>
        <authorList>
            <person name="Kim S.Y."/>
            <person name="Hwang C.Y."/>
        </authorList>
    </citation>
    <scope>NUCLEOTIDE SEQUENCE</scope>
    <source>
        <strain evidence="2">HL-LV01</strain>
    </source>
</reference>
<evidence type="ECO:0000256" key="1">
    <source>
        <dbReference type="SAM" id="SignalP"/>
    </source>
</evidence>
<proteinExistence type="predicted"/>
<name>A0ABY5YAP9_9FLAO</name>